<dbReference type="SUPFAM" id="SSF53155">
    <property type="entry name" value="Methylated DNA-protein cysteine methyltransferase domain"/>
    <property type="match status" value="1"/>
</dbReference>
<evidence type="ECO:0000256" key="6">
    <source>
        <dbReference type="ARBA" id="ARBA00023204"/>
    </source>
</evidence>
<comment type="function">
    <text evidence="8">Involved in the cellular defense against the biological effects of O6-methylguanine (O6-MeG) and O4-methylthymine (O4-MeT) in DNA. Repairs the methylated nucleobase in DNA by stoichiometrically transferring the methyl group to a cysteine residue in the enzyme. This is a suicide reaction: the enzyme is irreversibly inactivated.</text>
</comment>
<keyword evidence="4 8" id="KW-0808">Transferase</keyword>
<dbReference type="Pfam" id="PF01035">
    <property type="entry name" value="DNA_binding_1"/>
    <property type="match status" value="1"/>
</dbReference>
<comment type="miscellaneous">
    <text evidence="8">This enzyme catalyzes only one turnover and therefore is not strictly catalytic. According to one definition, an enzyme is a biocatalyst that acts repeatedly and over many reaction cycles.</text>
</comment>
<comment type="subcellular location">
    <subcellularLocation>
        <location evidence="8">Cytoplasm</location>
    </subcellularLocation>
</comment>
<dbReference type="PANTHER" id="PTHR10815:SF5">
    <property type="entry name" value="METHYLATED-DNA--PROTEIN-CYSTEINE METHYLTRANSFERASE"/>
    <property type="match status" value="1"/>
</dbReference>
<dbReference type="EC" id="2.1.1.63" evidence="8"/>
<dbReference type="HAMAP" id="MF_00772">
    <property type="entry name" value="OGT"/>
    <property type="match status" value="1"/>
</dbReference>
<feature type="domain" description="Methylated-DNA-[protein]-cysteine S-methyltransferase DNA binding" evidence="9">
    <location>
        <begin position="79"/>
        <end position="158"/>
    </location>
</feature>
<accession>A0A4R6ZAI4</accession>
<comment type="similarity">
    <text evidence="8">Belongs to the MGMT family.</text>
</comment>
<reference evidence="11 12" key="1">
    <citation type="submission" date="2019-03" db="EMBL/GenBank/DDBJ databases">
        <title>Genomic Encyclopedia of Type Strains, Phase IV (KMG-IV): sequencing the most valuable type-strain genomes for metagenomic binning, comparative biology and taxonomic classification.</title>
        <authorList>
            <person name="Goeker M."/>
        </authorList>
    </citation>
    <scope>NUCLEOTIDE SEQUENCE [LARGE SCALE GENOMIC DNA]</scope>
    <source>
        <strain evidence="11 12">DSM 21667</strain>
    </source>
</reference>
<keyword evidence="5 8" id="KW-0227">DNA damage</keyword>
<comment type="catalytic activity">
    <reaction evidence="1 8">
        <text>a 4-O-methyl-thymidine in DNA + L-cysteinyl-[protein] = a thymidine in DNA + S-methyl-L-cysteinyl-[protein]</text>
        <dbReference type="Rhea" id="RHEA:53428"/>
        <dbReference type="Rhea" id="RHEA-COMP:10131"/>
        <dbReference type="Rhea" id="RHEA-COMP:10132"/>
        <dbReference type="Rhea" id="RHEA-COMP:13555"/>
        <dbReference type="Rhea" id="RHEA-COMP:13556"/>
        <dbReference type="ChEBI" id="CHEBI:29950"/>
        <dbReference type="ChEBI" id="CHEBI:82612"/>
        <dbReference type="ChEBI" id="CHEBI:137386"/>
        <dbReference type="ChEBI" id="CHEBI:137387"/>
        <dbReference type="EC" id="2.1.1.63"/>
    </reaction>
</comment>
<dbReference type="RefSeq" id="WP_133817004.1">
    <property type="nucleotide sequence ID" value="NZ_SNZH01000001.1"/>
</dbReference>
<gene>
    <name evidence="11" type="ORF">DFR29_101529</name>
</gene>
<dbReference type="CDD" id="cd06445">
    <property type="entry name" value="ATase"/>
    <property type="match status" value="1"/>
</dbReference>
<keyword evidence="12" id="KW-1185">Reference proteome</keyword>
<evidence type="ECO:0000256" key="3">
    <source>
        <dbReference type="ARBA" id="ARBA00022603"/>
    </source>
</evidence>
<dbReference type="SUPFAM" id="SSF46767">
    <property type="entry name" value="Methylated DNA-protein cysteine methyltransferase, C-terminal domain"/>
    <property type="match status" value="1"/>
</dbReference>
<dbReference type="InterPro" id="IPR036217">
    <property type="entry name" value="MethylDNA_cys_MeTrfase_DNAb"/>
</dbReference>
<dbReference type="InterPro" id="IPR008332">
    <property type="entry name" value="MethylG_MeTrfase_N"/>
</dbReference>
<evidence type="ECO:0000256" key="5">
    <source>
        <dbReference type="ARBA" id="ARBA00022763"/>
    </source>
</evidence>
<comment type="caution">
    <text evidence="11">The sequence shown here is derived from an EMBL/GenBank/DDBJ whole genome shotgun (WGS) entry which is preliminary data.</text>
</comment>
<evidence type="ECO:0000256" key="4">
    <source>
        <dbReference type="ARBA" id="ARBA00022679"/>
    </source>
</evidence>
<name>A0A4R6ZAI4_9GAMM</name>
<dbReference type="AlphaFoldDB" id="A0A4R6ZAI4"/>
<dbReference type="Gene3D" id="3.30.160.70">
    <property type="entry name" value="Methylated DNA-protein cysteine methyltransferase domain"/>
    <property type="match status" value="1"/>
</dbReference>
<dbReference type="PANTHER" id="PTHR10815">
    <property type="entry name" value="METHYLATED-DNA--PROTEIN-CYSTEINE METHYLTRANSFERASE"/>
    <property type="match status" value="1"/>
</dbReference>
<evidence type="ECO:0000259" key="10">
    <source>
        <dbReference type="Pfam" id="PF02870"/>
    </source>
</evidence>
<feature type="domain" description="Methylguanine DNA methyltransferase ribonuclease-like" evidence="10">
    <location>
        <begin position="5"/>
        <end position="72"/>
    </location>
</feature>
<organism evidence="11 12">
    <name type="scientific">Tahibacter aquaticus</name>
    <dbReference type="NCBI Taxonomy" id="520092"/>
    <lineage>
        <taxon>Bacteria</taxon>
        <taxon>Pseudomonadati</taxon>
        <taxon>Pseudomonadota</taxon>
        <taxon>Gammaproteobacteria</taxon>
        <taxon>Lysobacterales</taxon>
        <taxon>Rhodanobacteraceae</taxon>
        <taxon>Tahibacter</taxon>
    </lineage>
</organism>
<evidence type="ECO:0000313" key="12">
    <source>
        <dbReference type="Proteomes" id="UP000295293"/>
    </source>
</evidence>
<evidence type="ECO:0000256" key="7">
    <source>
        <dbReference type="ARBA" id="ARBA00049348"/>
    </source>
</evidence>
<dbReference type="Pfam" id="PF02870">
    <property type="entry name" value="Methyltransf_1N"/>
    <property type="match status" value="1"/>
</dbReference>
<evidence type="ECO:0000256" key="1">
    <source>
        <dbReference type="ARBA" id="ARBA00001286"/>
    </source>
</evidence>
<dbReference type="GO" id="GO:0006307">
    <property type="term" value="P:DNA alkylation repair"/>
    <property type="evidence" value="ECO:0007669"/>
    <property type="project" value="UniProtKB-UniRule"/>
</dbReference>
<keyword evidence="6 8" id="KW-0234">DNA repair</keyword>
<comment type="catalytic activity">
    <reaction evidence="7 8">
        <text>a 6-O-methyl-2'-deoxyguanosine in DNA + L-cysteinyl-[protein] = S-methyl-L-cysteinyl-[protein] + a 2'-deoxyguanosine in DNA</text>
        <dbReference type="Rhea" id="RHEA:24000"/>
        <dbReference type="Rhea" id="RHEA-COMP:10131"/>
        <dbReference type="Rhea" id="RHEA-COMP:10132"/>
        <dbReference type="Rhea" id="RHEA-COMP:11367"/>
        <dbReference type="Rhea" id="RHEA-COMP:11368"/>
        <dbReference type="ChEBI" id="CHEBI:29950"/>
        <dbReference type="ChEBI" id="CHEBI:82612"/>
        <dbReference type="ChEBI" id="CHEBI:85445"/>
        <dbReference type="ChEBI" id="CHEBI:85448"/>
        <dbReference type="EC" id="2.1.1.63"/>
    </reaction>
</comment>
<dbReference type="OrthoDB" id="9802228at2"/>
<dbReference type="GO" id="GO:0003908">
    <property type="term" value="F:methylated-DNA-[protein]-cysteine S-methyltransferase activity"/>
    <property type="evidence" value="ECO:0007669"/>
    <property type="project" value="UniProtKB-UniRule"/>
</dbReference>
<keyword evidence="2 8" id="KW-0963">Cytoplasm</keyword>
<dbReference type="Gene3D" id="1.10.10.10">
    <property type="entry name" value="Winged helix-like DNA-binding domain superfamily/Winged helix DNA-binding domain"/>
    <property type="match status" value="1"/>
</dbReference>
<dbReference type="InterPro" id="IPR036388">
    <property type="entry name" value="WH-like_DNA-bd_sf"/>
</dbReference>
<dbReference type="GO" id="GO:0005737">
    <property type="term" value="C:cytoplasm"/>
    <property type="evidence" value="ECO:0007669"/>
    <property type="project" value="UniProtKB-SubCell"/>
</dbReference>
<dbReference type="PROSITE" id="PS00374">
    <property type="entry name" value="MGMT"/>
    <property type="match status" value="1"/>
</dbReference>
<feature type="active site" description="Nucleophile; methyl group acceptor" evidence="8">
    <location>
        <position position="130"/>
    </location>
</feature>
<evidence type="ECO:0000256" key="2">
    <source>
        <dbReference type="ARBA" id="ARBA00022490"/>
    </source>
</evidence>
<dbReference type="GO" id="GO:0032259">
    <property type="term" value="P:methylation"/>
    <property type="evidence" value="ECO:0007669"/>
    <property type="project" value="UniProtKB-KW"/>
</dbReference>
<protein>
    <recommendedName>
        <fullName evidence="8">Methylated-DNA--protein-cysteine methyltransferase</fullName>
        <ecNumber evidence="8">2.1.1.63</ecNumber>
    </recommendedName>
    <alternativeName>
        <fullName evidence="8">6-O-methylguanine-DNA methyltransferase</fullName>
        <shortName evidence="8">MGMT</shortName>
    </alternativeName>
    <alternativeName>
        <fullName evidence="8">O-6-methylguanine-DNA-alkyltransferase</fullName>
    </alternativeName>
</protein>
<keyword evidence="3 8" id="KW-0489">Methyltransferase</keyword>
<dbReference type="Proteomes" id="UP000295293">
    <property type="component" value="Unassembled WGS sequence"/>
</dbReference>
<evidence type="ECO:0000313" key="11">
    <source>
        <dbReference type="EMBL" id="TDR48905.1"/>
    </source>
</evidence>
<dbReference type="EMBL" id="SNZH01000001">
    <property type="protein sequence ID" value="TDR48905.1"/>
    <property type="molecule type" value="Genomic_DNA"/>
</dbReference>
<evidence type="ECO:0000259" key="9">
    <source>
        <dbReference type="Pfam" id="PF01035"/>
    </source>
</evidence>
<dbReference type="FunFam" id="1.10.10.10:FF:000337">
    <property type="entry name" value="Methylated-DNA--protein-cysteine methyltransferase"/>
    <property type="match status" value="1"/>
</dbReference>
<dbReference type="InterPro" id="IPR014048">
    <property type="entry name" value="MethylDNA_cys_MeTrfase_DNA-bd"/>
</dbReference>
<dbReference type="InterPro" id="IPR036631">
    <property type="entry name" value="MGMT_N_sf"/>
</dbReference>
<sequence>MDSMLVYDIVETPIGPLLLLGSVQGVRRIEFPRNGRANMPETGLDRDSQLFARAAQQLRDYFDGLRTAFDFPRDAQGTPFQHQVWNALCEIPSAETISYGELALRIGRPAASRAVGAANGANPLPIVVPCHRVIGSNGSLTGFGGGLPIKRWLIDHERRHAPRPPLQLC</sequence>
<evidence type="ECO:0000256" key="8">
    <source>
        <dbReference type="HAMAP-Rule" id="MF_00772"/>
    </source>
</evidence>
<dbReference type="InterPro" id="IPR001497">
    <property type="entry name" value="MethylDNA_cys_MeTrfase_AS"/>
</dbReference>
<dbReference type="NCBIfam" id="TIGR00589">
    <property type="entry name" value="ogt"/>
    <property type="match status" value="1"/>
</dbReference>
<dbReference type="InterPro" id="IPR023546">
    <property type="entry name" value="MGMT"/>
</dbReference>
<proteinExistence type="inferred from homology"/>